<dbReference type="Gene3D" id="1.10.275.40">
    <property type="match status" value="1"/>
</dbReference>
<dbReference type="PANTHER" id="PTHR11472">
    <property type="entry name" value="DNA REPAIR DEAD HELICASE RAD3/XP-D SUBFAMILY MEMBER"/>
    <property type="match status" value="1"/>
</dbReference>
<dbReference type="InterPro" id="IPR042493">
    <property type="entry name" value="XPD_DNA_FeS"/>
</dbReference>
<evidence type="ECO:0000256" key="10">
    <source>
        <dbReference type="ARBA" id="ARBA00023125"/>
    </source>
</evidence>
<dbReference type="InterPro" id="IPR010614">
    <property type="entry name" value="RAD3-like_helicase_DEAD"/>
</dbReference>
<keyword evidence="11" id="KW-0234">DNA repair</keyword>
<keyword evidence="7" id="KW-0067">ATP-binding</keyword>
<dbReference type="PROSITE" id="PS51193">
    <property type="entry name" value="HELICASE_ATP_BIND_2"/>
    <property type="match status" value="1"/>
</dbReference>
<dbReference type="GO" id="GO:0004386">
    <property type="term" value="F:helicase activity"/>
    <property type="evidence" value="ECO:0007669"/>
    <property type="project" value="UniProtKB-KW"/>
</dbReference>
<keyword evidence="16" id="KW-1185">Reference proteome</keyword>
<keyword evidence="12" id="KW-0413">Isomerase</keyword>
<dbReference type="Gene3D" id="1.10.30.20">
    <property type="entry name" value="Bacterial XPD DNA helicase, FeS cluster domain"/>
    <property type="match status" value="1"/>
</dbReference>
<dbReference type="Gene3D" id="3.40.50.300">
    <property type="entry name" value="P-loop containing nucleotide triphosphate hydrolases"/>
    <property type="match status" value="2"/>
</dbReference>
<dbReference type="SMART" id="SM00491">
    <property type="entry name" value="HELICc2"/>
    <property type="match status" value="1"/>
</dbReference>
<evidence type="ECO:0000259" key="14">
    <source>
        <dbReference type="PROSITE" id="PS51193"/>
    </source>
</evidence>
<keyword evidence="4" id="KW-0227">DNA damage</keyword>
<dbReference type="RefSeq" id="WP_353303546.1">
    <property type="nucleotide sequence ID" value="NZ_BAABWN010000008.1"/>
</dbReference>
<evidence type="ECO:0000256" key="8">
    <source>
        <dbReference type="ARBA" id="ARBA00023004"/>
    </source>
</evidence>
<evidence type="ECO:0000256" key="13">
    <source>
        <dbReference type="ARBA" id="ARBA00038058"/>
    </source>
</evidence>
<keyword evidence="3" id="KW-0547">Nucleotide-binding</keyword>
<keyword evidence="9" id="KW-0411">Iron-sulfur</keyword>
<name>A0ABQ0AB20_9GAMM</name>
<reference evidence="15 16" key="1">
    <citation type="submission" date="2024-04" db="EMBL/GenBank/DDBJ databases">
        <title>Draft genome sequence of Sessilibacter corallicola NBRC 116591.</title>
        <authorList>
            <person name="Miyakawa T."/>
            <person name="Kusuya Y."/>
            <person name="Miura T."/>
        </authorList>
    </citation>
    <scope>NUCLEOTIDE SEQUENCE [LARGE SCALE GENOMIC DNA]</scope>
    <source>
        <strain evidence="15 16">KU-00831-HH</strain>
    </source>
</reference>
<evidence type="ECO:0000313" key="15">
    <source>
        <dbReference type="EMBL" id="GAA6168847.1"/>
    </source>
</evidence>
<proteinExistence type="inferred from homology"/>
<dbReference type="Pfam" id="PF06733">
    <property type="entry name" value="DEAD_2"/>
    <property type="match status" value="1"/>
</dbReference>
<evidence type="ECO:0000256" key="2">
    <source>
        <dbReference type="ARBA" id="ARBA00022723"/>
    </source>
</evidence>
<sequence>MSLSAKNTPNKLKLAVRELVEFSAREGDLFADNYPGVTAIEGIRGHQHVQKSRDNSWLSECKVESVFDVLDYEVHLSGRIDLVKPKDMVSDAVVEEIKVGTVAVDLIPKEKRTLQLAQVKVYAALFSTQYQDWCADDIEVRSTWFNINTKKQESDSAVFSIVELQQYTESLINRFVQWHNKVSSHFNNAIDSARELTFPYAQFRSNQLAFSRYVYRCVRDRESLLVQAPTGMGKTISILFPAVKSLTILNNSTRPQLYFLTCKNSGQTPALEAVNLMHKTGFTGSVLQLQAKNKVCPCVAENALVNNSDDECSRCQGFYDRLPDALDRCIDTLDLSTESIAKISEEYHLCPYALSRQLIPYVPMIVCDINYAFDPLMGFSHWNSEQSGKNRVLLIDEAHNLPGRARSMYSTAIGLSSIQYFGKLTKKALGRTFSKLIQAVVEFLNQHGRTLVETYSNRTDESVGEVWDSFSELLDSVITEFYQRCFSEKDGNVFSEPSDSEFCFEFIGKLIRLQKLLTYNLEGFTLFWDENAGLELVCLSPANVLSSIMEQSVTAIGFSGTLTPLNFYASDIGFYELEKAKKSDSGQSRTVRLLSLPSTYDQEKQLSLITNYIDYSYANRPSANINIAELIVEISSLHQGKYIAYFPSFDSLDNVHEELIRIGIQSQLVRQKRDATEQDKANFITTLNDGKCILALAVLGGVYSEALSFSGGIDGVFIVSIGMPAPSKDQERLVRYYEKNNDDGFSYVYRYPGFTKVQQAVGRLIRSEQDRGVVILIDARFSKPQYRELMPDHWQPTLCNNLSEIKSAVSGFWRKFEPESHSD</sequence>
<dbReference type="InterPro" id="IPR006554">
    <property type="entry name" value="Helicase-like_DEXD_c2"/>
</dbReference>
<evidence type="ECO:0000256" key="1">
    <source>
        <dbReference type="ARBA" id="ARBA00022485"/>
    </source>
</evidence>
<dbReference type="InterPro" id="IPR014013">
    <property type="entry name" value="Helic_SF1/SF2_ATP-bd_DinG/Rad3"/>
</dbReference>
<evidence type="ECO:0000256" key="11">
    <source>
        <dbReference type="ARBA" id="ARBA00023204"/>
    </source>
</evidence>
<evidence type="ECO:0000256" key="3">
    <source>
        <dbReference type="ARBA" id="ARBA00022741"/>
    </source>
</evidence>
<dbReference type="InterPro" id="IPR038726">
    <property type="entry name" value="PDDEXK_AddAB-type"/>
</dbReference>
<dbReference type="InterPro" id="IPR045028">
    <property type="entry name" value="DinG/Rad3-like"/>
</dbReference>
<dbReference type="EMBL" id="BAABWN010000008">
    <property type="protein sequence ID" value="GAA6168847.1"/>
    <property type="molecule type" value="Genomic_DNA"/>
</dbReference>
<keyword evidence="5" id="KW-0378">Hydrolase</keyword>
<dbReference type="SUPFAM" id="SSF52540">
    <property type="entry name" value="P-loop containing nucleoside triphosphate hydrolases"/>
    <property type="match status" value="1"/>
</dbReference>
<evidence type="ECO:0000256" key="9">
    <source>
        <dbReference type="ARBA" id="ARBA00023014"/>
    </source>
</evidence>
<feature type="domain" description="Helicase ATP-binding" evidence="14">
    <location>
        <begin position="193"/>
        <end position="448"/>
    </location>
</feature>
<evidence type="ECO:0000256" key="4">
    <source>
        <dbReference type="ARBA" id="ARBA00022763"/>
    </source>
</evidence>
<dbReference type="Proteomes" id="UP001465153">
    <property type="component" value="Unassembled WGS sequence"/>
</dbReference>
<dbReference type="PANTHER" id="PTHR11472:SF34">
    <property type="entry name" value="REGULATOR OF TELOMERE ELONGATION HELICASE 1"/>
    <property type="match status" value="1"/>
</dbReference>
<gene>
    <name evidence="15" type="ORF">NBRC116591_26580</name>
</gene>
<dbReference type="Pfam" id="PF13307">
    <property type="entry name" value="Helicase_C_2"/>
    <property type="match status" value="1"/>
</dbReference>
<keyword evidence="8" id="KW-0408">Iron</keyword>
<evidence type="ECO:0000256" key="6">
    <source>
        <dbReference type="ARBA" id="ARBA00022806"/>
    </source>
</evidence>
<comment type="caution">
    <text evidence="15">The sequence shown here is derived from an EMBL/GenBank/DDBJ whole genome shotgun (WGS) entry which is preliminary data.</text>
</comment>
<evidence type="ECO:0000313" key="16">
    <source>
        <dbReference type="Proteomes" id="UP001465153"/>
    </source>
</evidence>
<keyword evidence="10" id="KW-0238">DNA-binding</keyword>
<protein>
    <submittedName>
        <fullName evidence="15">ATP-dependent DNA helicase</fullName>
    </submittedName>
</protein>
<dbReference type="InterPro" id="IPR027417">
    <property type="entry name" value="P-loop_NTPase"/>
</dbReference>
<keyword evidence="6 15" id="KW-0347">Helicase</keyword>
<keyword evidence="1" id="KW-0004">4Fe-4S</keyword>
<evidence type="ECO:0000256" key="5">
    <source>
        <dbReference type="ARBA" id="ARBA00022801"/>
    </source>
</evidence>
<keyword evidence="2" id="KW-0479">Metal-binding</keyword>
<organism evidence="15 16">
    <name type="scientific">Sessilibacter corallicola</name>
    <dbReference type="NCBI Taxonomy" id="2904075"/>
    <lineage>
        <taxon>Bacteria</taxon>
        <taxon>Pseudomonadati</taxon>
        <taxon>Pseudomonadota</taxon>
        <taxon>Gammaproteobacteria</taxon>
        <taxon>Cellvibrionales</taxon>
        <taxon>Cellvibrionaceae</taxon>
        <taxon>Sessilibacter</taxon>
    </lineage>
</organism>
<dbReference type="Pfam" id="PF12705">
    <property type="entry name" value="PDDEXK_1"/>
    <property type="match status" value="1"/>
</dbReference>
<evidence type="ECO:0000256" key="12">
    <source>
        <dbReference type="ARBA" id="ARBA00023235"/>
    </source>
</evidence>
<dbReference type="InterPro" id="IPR006555">
    <property type="entry name" value="ATP-dep_Helicase_C"/>
</dbReference>
<comment type="similarity">
    <text evidence="13">Belongs to the helicase family. DinG subfamily.</text>
</comment>
<dbReference type="SMART" id="SM00488">
    <property type="entry name" value="DEXDc2"/>
    <property type="match status" value="1"/>
</dbReference>
<accession>A0ABQ0AB20</accession>
<evidence type="ECO:0000256" key="7">
    <source>
        <dbReference type="ARBA" id="ARBA00022840"/>
    </source>
</evidence>